<dbReference type="PROSITE" id="PS51257">
    <property type="entry name" value="PROKAR_LIPOPROTEIN"/>
    <property type="match status" value="1"/>
</dbReference>
<dbReference type="OrthoDB" id="9845110at2"/>
<reference evidence="2 3" key="1">
    <citation type="submission" date="2019-10" db="EMBL/GenBank/DDBJ databases">
        <title>A soil myxobacterium in the family Polyangiaceae.</title>
        <authorList>
            <person name="Li Y."/>
            <person name="Wang J."/>
        </authorList>
    </citation>
    <scope>NUCLEOTIDE SEQUENCE [LARGE SCALE GENOMIC DNA]</scope>
    <source>
        <strain evidence="2 3">DSM 14734</strain>
    </source>
</reference>
<organism evidence="2 3">
    <name type="scientific">Polyangium spumosum</name>
    <dbReference type="NCBI Taxonomy" id="889282"/>
    <lineage>
        <taxon>Bacteria</taxon>
        <taxon>Pseudomonadati</taxon>
        <taxon>Myxococcota</taxon>
        <taxon>Polyangia</taxon>
        <taxon>Polyangiales</taxon>
        <taxon>Polyangiaceae</taxon>
        <taxon>Polyangium</taxon>
    </lineage>
</organism>
<evidence type="ECO:0000313" key="3">
    <source>
        <dbReference type="Proteomes" id="UP000440224"/>
    </source>
</evidence>
<dbReference type="Proteomes" id="UP000440224">
    <property type="component" value="Unassembled WGS sequence"/>
</dbReference>
<gene>
    <name evidence="2" type="ORF">GF068_25980</name>
</gene>
<protein>
    <submittedName>
        <fullName evidence="2">Uncharacterized protein</fullName>
    </submittedName>
</protein>
<evidence type="ECO:0000256" key="1">
    <source>
        <dbReference type="SAM" id="MobiDB-lite"/>
    </source>
</evidence>
<feature type="region of interest" description="Disordered" evidence="1">
    <location>
        <begin position="70"/>
        <end position="94"/>
    </location>
</feature>
<name>A0A6N7PY03_9BACT</name>
<accession>A0A6N7PY03</accession>
<sequence length="94" mass="9708">MPALARLSVGSLALFVLVGVVGCDAGGLLEVEDKRPDPPVVAQGHPATEIVAGGTKVSNGKYKLIYTMGQPTPQSVQKQPEGRRLNGGMPGVTQ</sequence>
<evidence type="ECO:0000313" key="2">
    <source>
        <dbReference type="EMBL" id="MRG95340.1"/>
    </source>
</evidence>
<dbReference type="AlphaFoldDB" id="A0A6N7PY03"/>
<keyword evidence="3" id="KW-1185">Reference proteome</keyword>
<dbReference type="RefSeq" id="WP_153822136.1">
    <property type="nucleotide sequence ID" value="NZ_WJIE01000007.1"/>
</dbReference>
<proteinExistence type="predicted"/>
<comment type="caution">
    <text evidence="2">The sequence shown here is derived from an EMBL/GenBank/DDBJ whole genome shotgun (WGS) entry which is preliminary data.</text>
</comment>
<dbReference type="EMBL" id="WJIE01000007">
    <property type="protein sequence ID" value="MRG95340.1"/>
    <property type="molecule type" value="Genomic_DNA"/>
</dbReference>